<proteinExistence type="inferred from homology"/>
<dbReference type="OrthoDB" id="9793499at2"/>
<comment type="similarity">
    <text evidence="1">Belongs to the short-chain dehydrogenases/reductases (SDR) family.</text>
</comment>
<organism evidence="3 4">
    <name type="scientific">Ectothiorhodospira mobilis</name>
    <dbReference type="NCBI Taxonomy" id="195064"/>
    <lineage>
        <taxon>Bacteria</taxon>
        <taxon>Pseudomonadati</taxon>
        <taxon>Pseudomonadota</taxon>
        <taxon>Gammaproteobacteria</taxon>
        <taxon>Chromatiales</taxon>
        <taxon>Ectothiorhodospiraceae</taxon>
        <taxon>Ectothiorhodospira</taxon>
    </lineage>
</organism>
<sequence>MSVEQRAESPLQGRTAVITGGARRIGASIARSLHEEGMDLVVHYRRSGEAARHLQAELEARRPGSVHLVDGELLEAGGPQRLAQAAEAAFGRVDVLVNNASTFYPTPLGEITEAHWDDLMGTNLKAPLFLSQALAPALERSGGCIVNIVDIHALRPLQGYPLYCAAKAGLWMLTQALARELGPRVRVNGIAPGAILWPEAEENAATHQEMIQRTALKREGSPEDIARTALFLIRDAHYITGQLIPVDGGRTTTQ</sequence>
<dbReference type="InterPro" id="IPR020904">
    <property type="entry name" value="Sc_DH/Rdtase_CS"/>
</dbReference>
<dbReference type="PANTHER" id="PTHR43639">
    <property type="entry name" value="OXIDOREDUCTASE, SHORT-CHAIN DEHYDROGENASE/REDUCTASE FAMILY (AFU_ORTHOLOGUE AFUA_5G02870)"/>
    <property type="match status" value="1"/>
</dbReference>
<dbReference type="STRING" id="195064.SAMN05421721_107102"/>
<dbReference type="Proteomes" id="UP000199556">
    <property type="component" value="Unassembled WGS sequence"/>
</dbReference>
<dbReference type="InterPro" id="IPR002347">
    <property type="entry name" value="SDR_fam"/>
</dbReference>
<evidence type="ECO:0000313" key="3">
    <source>
        <dbReference type="EMBL" id="SFM50006.1"/>
    </source>
</evidence>
<dbReference type="FunFam" id="3.40.50.720:FF:000084">
    <property type="entry name" value="Short-chain dehydrogenase reductase"/>
    <property type="match status" value="1"/>
</dbReference>
<keyword evidence="4" id="KW-1185">Reference proteome</keyword>
<evidence type="ECO:0000313" key="4">
    <source>
        <dbReference type="Proteomes" id="UP000199556"/>
    </source>
</evidence>
<dbReference type="PANTHER" id="PTHR43639:SF1">
    <property type="entry name" value="SHORT-CHAIN DEHYDROGENASE_REDUCTASE FAMILY PROTEIN"/>
    <property type="match status" value="1"/>
</dbReference>
<dbReference type="EMBL" id="FOUO01000007">
    <property type="protein sequence ID" value="SFM50006.1"/>
    <property type="molecule type" value="Genomic_DNA"/>
</dbReference>
<dbReference type="NCBIfam" id="NF006598">
    <property type="entry name" value="PRK09135.1"/>
    <property type="match status" value="1"/>
</dbReference>
<reference evidence="3 4" key="1">
    <citation type="submission" date="2016-10" db="EMBL/GenBank/DDBJ databases">
        <authorList>
            <person name="de Groot N.N."/>
        </authorList>
    </citation>
    <scope>NUCLEOTIDE SEQUENCE [LARGE SCALE GENOMIC DNA]</scope>
    <source>
        <strain evidence="3 4">DSM 4180</strain>
    </source>
</reference>
<dbReference type="PRINTS" id="PR00080">
    <property type="entry name" value="SDRFAMILY"/>
</dbReference>
<dbReference type="GO" id="GO:0016491">
    <property type="term" value="F:oxidoreductase activity"/>
    <property type="evidence" value="ECO:0007669"/>
    <property type="project" value="UniProtKB-KW"/>
</dbReference>
<dbReference type="AlphaFoldDB" id="A0A1I4RD77"/>
<dbReference type="PRINTS" id="PR00081">
    <property type="entry name" value="GDHRDH"/>
</dbReference>
<dbReference type="PROSITE" id="PS00061">
    <property type="entry name" value="ADH_SHORT"/>
    <property type="match status" value="1"/>
</dbReference>
<evidence type="ECO:0000256" key="1">
    <source>
        <dbReference type="ARBA" id="ARBA00006484"/>
    </source>
</evidence>
<gene>
    <name evidence="3" type="ORF">SAMN05421721_107102</name>
</gene>
<accession>A0A1I4RD77</accession>
<keyword evidence="2" id="KW-0560">Oxidoreductase</keyword>
<dbReference type="InterPro" id="IPR036291">
    <property type="entry name" value="NAD(P)-bd_dom_sf"/>
</dbReference>
<dbReference type="SUPFAM" id="SSF51735">
    <property type="entry name" value="NAD(P)-binding Rossmann-fold domains"/>
    <property type="match status" value="1"/>
</dbReference>
<dbReference type="Pfam" id="PF13561">
    <property type="entry name" value="adh_short_C2"/>
    <property type="match status" value="1"/>
</dbReference>
<dbReference type="Gene3D" id="3.40.50.720">
    <property type="entry name" value="NAD(P)-binding Rossmann-like Domain"/>
    <property type="match status" value="1"/>
</dbReference>
<dbReference type="RefSeq" id="WP_090485029.1">
    <property type="nucleotide sequence ID" value="NZ_FOUO01000007.1"/>
</dbReference>
<protein>
    <submittedName>
        <fullName evidence="3">Pteridine reductase</fullName>
    </submittedName>
</protein>
<evidence type="ECO:0000256" key="2">
    <source>
        <dbReference type="ARBA" id="ARBA00023002"/>
    </source>
</evidence>
<name>A0A1I4RD77_ECTMO</name>